<evidence type="ECO:0000256" key="2">
    <source>
        <dbReference type="ARBA" id="ARBA00022692"/>
    </source>
</evidence>
<name>A0A0N5CL91_THECL</name>
<evidence type="ECO:0000256" key="4">
    <source>
        <dbReference type="ARBA" id="ARBA00023136"/>
    </source>
</evidence>
<dbReference type="OrthoDB" id="5868512at2759"/>
<protein>
    <submittedName>
        <fullName evidence="6 8">Uncharacterized protein</fullName>
    </submittedName>
</protein>
<keyword evidence="2 5" id="KW-0812">Transmembrane</keyword>
<evidence type="ECO:0000256" key="3">
    <source>
        <dbReference type="ARBA" id="ARBA00022989"/>
    </source>
</evidence>
<sequence length="160" mass="18045">MLAGGIWCVYDAPGYCPYYSAIWTSVSYLVNSLIGTIAGKRATINFFVAYLVLSLVCMMMCTVSAAISARNWQLTGTYQHPKIDRNQAFCVIGEHDIPRLRYIFTQVNRYDFKQCLFQLKIGIAINTLQFIVAIIQAMLCFVSSIMCCKRICTKCFGAQL</sequence>
<gene>
    <name evidence="6" type="ORF">TCLT_LOCUS872</name>
</gene>
<feature type="transmembrane region" description="Helical" evidence="5">
    <location>
        <begin position="20"/>
        <end position="39"/>
    </location>
</feature>
<dbReference type="EMBL" id="UYYF01000081">
    <property type="protein sequence ID" value="VDM96023.1"/>
    <property type="molecule type" value="Genomic_DNA"/>
</dbReference>
<evidence type="ECO:0000256" key="1">
    <source>
        <dbReference type="ARBA" id="ARBA00004141"/>
    </source>
</evidence>
<dbReference type="GO" id="GO:0016020">
    <property type="term" value="C:membrane"/>
    <property type="evidence" value="ECO:0007669"/>
    <property type="project" value="UniProtKB-SubCell"/>
</dbReference>
<accession>A0A0N5CL91</accession>
<reference evidence="6 7" key="2">
    <citation type="submission" date="2018-11" db="EMBL/GenBank/DDBJ databases">
        <authorList>
            <consortium name="Pathogen Informatics"/>
        </authorList>
    </citation>
    <scope>NUCLEOTIDE SEQUENCE [LARGE SCALE GENOMIC DNA]</scope>
</reference>
<comment type="subcellular location">
    <subcellularLocation>
        <location evidence="1">Membrane</location>
        <topology evidence="1">Multi-pass membrane protein</topology>
    </subcellularLocation>
</comment>
<dbReference type="InterPro" id="IPR007237">
    <property type="entry name" value="CD20-like"/>
</dbReference>
<dbReference type="AlphaFoldDB" id="A0A0N5CL91"/>
<organism evidence="8">
    <name type="scientific">Thelazia callipaeda</name>
    <name type="common">Oriental eyeworm</name>
    <name type="synonym">Parasitic nematode</name>
    <dbReference type="NCBI Taxonomy" id="103827"/>
    <lineage>
        <taxon>Eukaryota</taxon>
        <taxon>Metazoa</taxon>
        <taxon>Ecdysozoa</taxon>
        <taxon>Nematoda</taxon>
        <taxon>Chromadorea</taxon>
        <taxon>Rhabditida</taxon>
        <taxon>Spirurina</taxon>
        <taxon>Spiruromorpha</taxon>
        <taxon>Thelazioidea</taxon>
        <taxon>Thelaziidae</taxon>
        <taxon>Thelazia</taxon>
    </lineage>
</organism>
<dbReference type="Proteomes" id="UP000276776">
    <property type="component" value="Unassembled WGS sequence"/>
</dbReference>
<feature type="transmembrane region" description="Helical" evidence="5">
    <location>
        <begin position="121"/>
        <end position="142"/>
    </location>
</feature>
<dbReference type="Pfam" id="PF04103">
    <property type="entry name" value="CD20"/>
    <property type="match status" value="1"/>
</dbReference>
<keyword evidence="7" id="KW-1185">Reference proteome</keyword>
<reference evidence="8" key="1">
    <citation type="submission" date="2017-02" db="UniProtKB">
        <authorList>
            <consortium name="WormBaseParasite"/>
        </authorList>
    </citation>
    <scope>IDENTIFICATION</scope>
</reference>
<feature type="transmembrane region" description="Helical" evidence="5">
    <location>
        <begin position="46"/>
        <end position="67"/>
    </location>
</feature>
<evidence type="ECO:0000256" key="5">
    <source>
        <dbReference type="SAM" id="Phobius"/>
    </source>
</evidence>
<evidence type="ECO:0000313" key="6">
    <source>
        <dbReference type="EMBL" id="VDM96023.1"/>
    </source>
</evidence>
<evidence type="ECO:0000313" key="7">
    <source>
        <dbReference type="Proteomes" id="UP000276776"/>
    </source>
</evidence>
<keyword evidence="4 5" id="KW-0472">Membrane</keyword>
<dbReference type="OMA" id="SSIMCCK"/>
<evidence type="ECO:0000313" key="8">
    <source>
        <dbReference type="WBParaSite" id="TCLT_0000087101-mRNA-1"/>
    </source>
</evidence>
<dbReference type="WBParaSite" id="TCLT_0000087101-mRNA-1">
    <property type="protein sequence ID" value="TCLT_0000087101-mRNA-1"/>
    <property type="gene ID" value="TCLT_0000087101"/>
</dbReference>
<proteinExistence type="predicted"/>
<keyword evidence="3 5" id="KW-1133">Transmembrane helix</keyword>